<evidence type="ECO:0000313" key="13">
    <source>
        <dbReference type="Proteomes" id="UP000220611"/>
    </source>
</evidence>
<dbReference type="GO" id="GO:0032259">
    <property type="term" value="P:methylation"/>
    <property type="evidence" value="ECO:0007669"/>
    <property type="project" value="UniProtKB-KW"/>
</dbReference>
<evidence type="ECO:0000256" key="3">
    <source>
        <dbReference type="ARBA" id="ARBA00022603"/>
    </source>
</evidence>
<dbReference type="eggNOG" id="COG0685">
    <property type="taxonomic scope" value="Bacteria"/>
</dbReference>
<dbReference type="NCBIfam" id="NF006396">
    <property type="entry name" value="PRK08645.1"/>
    <property type="match status" value="1"/>
</dbReference>
<dbReference type="InterPro" id="IPR036589">
    <property type="entry name" value="HCY_dom_sf"/>
</dbReference>
<dbReference type="Gene3D" id="3.20.20.220">
    <property type="match status" value="1"/>
</dbReference>
<keyword evidence="7" id="KW-0560">Oxidoreductase</keyword>
<gene>
    <name evidence="11" type="ORF">CH238_09300</name>
    <name evidence="10" type="ORF">CLOLEP_00406</name>
</gene>
<dbReference type="Proteomes" id="UP000003490">
    <property type="component" value="Unassembled WGS sequence"/>
</dbReference>
<keyword evidence="4" id="KW-0285">Flavoprotein</keyword>
<dbReference type="Pfam" id="PF02219">
    <property type="entry name" value="MTHFR"/>
    <property type="match status" value="1"/>
</dbReference>
<keyword evidence="6" id="KW-0274">FAD</keyword>
<dbReference type="GO" id="GO:0006555">
    <property type="term" value="P:methionine metabolic process"/>
    <property type="evidence" value="ECO:0007669"/>
    <property type="project" value="InterPro"/>
</dbReference>
<evidence type="ECO:0000313" key="12">
    <source>
        <dbReference type="Proteomes" id="UP000003490"/>
    </source>
</evidence>
<dbReference type="Pfam" id="PF02574">
    <property type="entry name" value="S-methyl_trans"/>
    <property type="match status" value="1"/>
</dbReference>
<dbReference type="GO" id="GO:0035999">
    <property type="term" value="P:tetrahydrofolate interconversion"/>
    <property type="evidence" value="ECO:0007669"/>
    <property type="project" value="UniProtKB-UniPathway"/>
</dbReference>
<feature type="binding site" evidence="8">
    <location>
        <position position="272"/>
    </location>
    <ligand>
        <name>Zn(2+)</name>
        <dbReference type="ChEBI" id="CHEBI:29105"/>
    </ligand>
</feature>
<dbReference type="EMBL" id="ABCB02000012">
    <property type="protein sequence ID" value="EDO62817.1"/>
    <property type="molecule type" value="Genomic_DNA"/>
</dbReference>
<keyword evidence="13" id="KW-1185">Reference proteome</keyword>
<dbReference type="PANTHER" id="PTHR11103:SF18">
    <property type="entry name" value="SLR1189 PROTEIN"/>
    <property type="match status" value="1"/>
</dbReference>
<reference evidence="10 12" key="1">
    <citation type="submission" date="2007-08" db="EMBL/GenBank/DDBJ databases">
        <title>Draft genome sequence of Clostridium leptum (DSM 753).</title>
        <authorList>
            <person name="Sudarsanam P."/>
            <person name="Ley R."/>
            <person name="Guruge J."/>
            <person name="Turnbaugh P.J."/>
            <person name="Mahowald M."/>
            <person name="Liep D."/>
            <person name="Gordon J."/>
        </authorList>
    </citation>
    <scope>NUCLEOTIDE SEQUENCE [LARGE SCALE GENOMIC DNA]</scope>
    <source>
        <strain evidence="10 12">DSM 753</strain>
    </source>
</reference>
<dbReference type="GO" id="GO:0004489">
    <property type="term" value="F:methylenetetrahydrofolate reductase [NAD(P)H] activity"/>
    <property type="evidence" value="ECO:0007669"/>
    <property type="project" value="InterPro"/>
</dbReference>
<dbReference type="UniPathway" id="UPA00193"/>
<evidence type="ECO:0000256" key="1">
    <source>
        <dbReference type="ARBA" id="ARBA00001974"/>
    </source>
</evidence>
<dbReference type="InterPro" id="IPR003171">
    <property type="entry name" value="Mehydrof_redctse-like"/>
</dbReference>
<evidence type="ECO:0000256" key="6">
    <source>
        <dbReference type="ARBA" id="ARBA00022827"/>
    </source>
</evidence>
<dbReference type="AlphaFoldDB" id="A7VPD0"/>
<comment type="pathway">
    <text evidence="2">One-carbon metabolism; tetrahydrofolate interconversion.</text>
</comment>
<evidence type="ECO:0000256" key="5">
    <source>
        <dbReference type="ARBA" id="ARBA00022679"/>
    </source>
</evidence>
<evidence type="ECO:0000313" key="10">
    <source>
        <dbReference type="EMBL" id="EDO62817.1"/>
    </source>
</evidence>
<dbReference type="SUPFAM" id="SSF82282">
    <property type="entry name" value="Homocysteine S-methyltransferase"/>
    <property type="match status" value="1"/>
</dbReference>
<feature type="domain" description="Hcy-binding" evidence="9">
    <location>
        <begin position="1"/>
        <end position="286"/>
    </location>
</feature>
<reference evidence="10 12" key="2">
    <citation type="submission" date="2007-08" db="EMBL/GenBank/DDBJ databases">
        <authorList>
            <person name="Fulton L."/>
            <person name="Clifton S."/>
            <person name="Fulton B."/>
            <person name="Xu J."/>
            <person name="Minx P."/>
            <person name="Pepin K.H."/>
            <person name="Johnson M."/>
            <person name="Thiruvilangam P."/>
            <person name="Bhonagiri V."/>
            <person name="Nash W.E."/>
            <person name="Wang C."/>
            <person name="Mardis E.R."/>
            <person name="Wilson R.K."/>
        </authorList>
    </citation>
    <scope>NUCLEOTIDE SEQUENCE [LARGE SCALE GENOMIC DNA]</scope>
    <source>
        <strain evidence="10 12">DSM 753</strain>
    </source>
</reference>
<dbReference type="GO" id="GO:0008168">
    <property type="term" value="F:methyltransferase activity"/>
    <property type="evidence" value="ECO:0007669"/>
    <property type="project" value="UniProtKB-UniRule"/>
</dbReference>
<keyword evidence="8" id="KW-0862">Zinc</keyword>
<evidence type="ECO:0000259" key="9">
    <source>
        <dbReference type="PROSITE" id="PS50970"/>
    </source>
</evidence>
<dbReference type="PROSITE" id="PS50970">
    <property type="entry name" value="HCY"/>
    <property type="match status" value="1"/>
</dbReference>
<organism evidence="10 12">
    <name type="scientific">[Clostridium] leptum DSM 753</name>
    <dbReference type="NCBI Taxonomy" id="428125"/>
    <lineage>
        <taxon>Bacteria</taxon>
        <taxon>Bacillati</taxon>
        <taxon>Bacillota</taxon>
        <taxon>Clostridia</taxon>
        <taxon>Eubacteriales</taxon>
        <taxon>Oscillospiraceae</taxon>
        <taxon>Oscillospiraceae incertae sedis</taxon>
    </lineage>
</organism>
<dbReference type="Proteomes" id="UP000220611">
    <property type="component" value="Unassembled WGS sequence"/>
</dbReference>
<dbReference type="EMBL" id="NOXF01000006">
    <property type="protein sequence ID" value="PEQ24382.1"/>
    <property type="molecule type" value="Genomic_DNA"/>
</dbReference>
<dbReference type="PANTHER" id="PTHR11103">
    <property type="entry name" value="SLR1189 PROTEIN"/>
    <property type="match status" value="1"/>
</dbReference>
<evidence type="ECO:0000256" key="8">
    <source>
        <dbReference type="PROSITE-ProRule" id="PRU00333"/>
    </source>
</evidence>
<proteinExistence type="predicted"/>
<dbReference type="CDD" id="cd00537">
    <property type="entry name" value="MTHFR"/>
    <property type="match status" value="1"/>
</dbReference>
<keyword evidence="3 8" id="KW-0489">Methyltransferase</keyword>
<feature type="binding site" evidence="8">
    <location>
        <position position="271"/>
    </location>
    <ligand>
        <name>Zn(2+)</name>
        <dbReference type="ChEBI" id="CHEBI:29105"/>
    </ligand>
</feature>
<dbReference type="SUPFAM" id="SSF51730">
    <property type="entry name" value="FAD-linked oxidoreductase"/>
    <property type="match status" value="1"/>
</dbReference>
<dbReference type="InterPro" id="IPR029041">
    <property type="entry name" value="FAD-linked_oxidoreductase-like"/>
</dbReference>
<evidence type="ECO:0000256" key="7">
    <source>
        <dbReference type="ARBA" id="ARBA00023002"/>
    </source>
</evidence>
<comment type="caution">
    <text evidence="10">The sequence shown here is derived from an EMBL/GenBank/DDBJ whole genome shotgun (WGS) entry which is preliminary data.</text>
</comment>
<dbReference type="InterPro" id="IPR003726">
    <property type="entry name" value="HCY_dom"/>
</dbReference>
<dbReference type="eggNOG" id="COG0646">
    <property type="taxonomic scope" value="Bacteria"/>
</dbReference>
<protein>
    <submittedName>
        <fullName evidence="10 11">Homocysteine S-methyltransferase</fullName>
    </submittedName>
</protein>
<feature type="binding site" evidence="8">
    <location>
        <position position="202"/>
    </location>
    <ligand>
        <name>Zn(2+)</name>
        <dbReference type="ChEBI" id="CHEBI:29105"/>
    </ligand>
</feature>
<dbReference type="GO" id="GO:0046872">
    <property type="term" value="F:metal ion binding"/>
    <property type="evidence" value="ECO:0007669"/>
    <property type="project" value="UniProtKB-KW"/>
</dbReference>
<dbReference type="Gene3D" id="3.20.20.330">
    <property type="entry name" value="Homocysteine-binding-like domain"/>
    <property type="match status" value="1"/>
</dbReference>
<accession>A7VPD0</accession>
<sequence>MNLDTLLKQKRPVITDGAMGTYFTQKTGFSIHECEWANISRPELISEIHREYVKAGAQFLRTNTFSANTKSLGRPLADVLEIVRAGYRLAKEAAGCQAVAAADMTAIYPRGDEETDLLPEYLAIADAFLSEGAEVFLFETLTELSPFDQIADYLKKKKPECKVLISFTVSPEGITRLGVPLRRLLDEVKPHRELFDGIGLNCGCGPAHILKFARELLSYSRQYLSLPVLVMPNAGYPAMEENRTVFDTSPEYFSHQAVRIAELGVDMIGGCCGTTPKHLQLLSRLIQKKREPLAAVTTTVTAVGSLEKSAPQESRFAQKLRKGDFVMAAELDPPYGSRVDKLLTACRVLQNSGVDIVTISDSPMARVKLDPVVCGAKLQRETGMEVLPHFCCRDRNVNALRAMLLGAQCENIRTILAVTGDHVPELDRGYIKPVFNVTSAKLMEMISQMNQDVFADSPFTIGGAFNPNVANPKAELARLEKKLKAGAVFFLTQPVFDEGRISTVKEAREMGAKMLLGIMPLVSYRNAVYMNNEVPGIQIPTAYVNRFSPEMSREEAQRTGIEIALEIAESLRPHADGFYFMTPFNRAEIVAELIEKCREM</sequence>
<keyword evidence="5 8" id="KW-0808">Transferase</keyword>
<comment type="cofactor">
    <cofactor evidence="8">
        <name>Zn(2+)</name>
        <dbReference type="ChEBI" id="CHEBI:29105"/>
    </cofactor>
</comment>
<comment type="cofactor">
    <cofactor evidence="1">
        <name>FAD</name>
        <dbReference type="ChEBI" id="CHEBI:57692"/>
    </cofactor>
</comment>
<evidence type="ECO:0000256" key="4">
    <source>
        <dbReference type="ARBA" id="ARBA00022630"/>
    </source>
</evidence>
<dbReference type="HOGENOM" id="CLU_453272_0_0_9"/>
<evidence type="ECO:0000256" key="2">
    <source>
        <dbReference type="ARBA" id="ARBA00004777"/>
    </source>
</evidence>
<name>A7VPD0_9FIRM</name>
<keyword evidence="8" id="KW-0479">Metal-binding</keyword>
<reference evidence="11 13" key="3">
    <citation type="submission" date="2017-07" db="EMBL/GenBank/DDBJ databases">
        <title>Prevalence of linear plasmids in Cutibacterium (Propionibacterium) acnes isolates obtained from prostatic tissue.</title>
        <authorList>
            <person name="Davidsson S."/>
            <person name="Carlsson J."/>
            <person name="Molling P."/>
            <person name="Andren O."/>
            <person name="Andersson S.-O."/>
            <person name="Brzuszkiewicz E."/>
            <person name="Poehlein A."/>
            <person name="Al-Zeer M."/>
            <person name="Brinkmann V."/>
            <person name="Scavenius C."/>
            <person name="Nazipi S."/>
            <person name="Soderquist B."/>
            <person name="Bruggemann H."/>
        </authorList>
    </citation>
    <scope>NUCLEOTIDE SEQUENCE [LARGE SCALE GENOMIC DNA]</scope>
    <source>
        <strain evidence="11 13">DSM 753</strain>
    </source>
</reference>
<dbReference type="OrthoDB" id="9803687at2"/>
<evidence type="ECO:0000313" key="11">
    <source>
        <dbReference type="EMBL" id="PEQ24382.1"/>
    </source>
</evidence>